<feature type="compositionally biased region" description="Acidic residues" evidence="6">
    <location>
        <begin position="2308"/>
        <end position="2321"/>
    </location>
</feature>
<evidence type="ECO:0000313" key="10">
    <source>
        <dbReference type="Proteomes" id="UP001521222"/>
    </source>
</evidence>
<feature type="region of interest" description="Disordered" evidence="6">
    <location>
        <begin position="2348"/>
        <end position="2412"/>
    </location>
</feature>
<dbReference type="InterPro" id="IPR044210">
    <property type="entry name" value="Tfc3-like"/>
</dbReference>
<evidence type="ECO:0000256" key="2">
    <source>
        <dbReference type="ARBA" id="ARBA00022553"/>
    </source>
</evidence>
<dbReference type="Pfam" id="PF04182">
    <property type="entry name" value="B-block_TFIIIC"/>
    <property type="match status" value="1"/>
</dbReference>
<evidence type="ECO:0000256" key="3">
    <source>
        <dbReference type="ARBA" id="ARBA00023125"/>
    </source>
</evidence>
<feature type="compositionally biased region" description="Polar residues" evidence="6">
    <location>
        <begin position="147"/>
        <end position="162"/>
    </location>
</feature>
<comment type="caution">
    <text evidence="9">The sequence shown here is derived from an EMBL/GenBank/DDBJ whole genome shotgun (WGS) entry which is preliminary data.</text>
</comment>
<feature type="compositionally biased region" description="Basic and acidic residues" evidence="6">
    <location>
        <begin position="1106"/>
        <end position="1118"/>
    </location>
</feature>
<evidence type="ECO:0008006" key="11">
    <source>
        <dbReference type="Google" id="ProtNLM"/>
    </source>
</evidence>
<keyword evidence="5" id="KW-0539">Nucleus</keyword>
<evidence type="ECO:0000259" key="7">
    <source>
        <dbReference type="Pfam" id="PF04182"/>
    </source>
</evidence>
<feature type="domain" description="Transcription factor tau subunit sfc3/Tfc3 C-terminal" evidence="8">
    <location>
        <begin position="1784"/>
        <end position="2214"/>
    </location>
</feature>
<keyword evidence="10" id="KW-1185">Reference proteome</keyword>
<evidence type="ECO:0000259" key="8">
    <source>
        <dbReference type="Pfam" id="PF20222"/>
    </source>
</evidence>
<evidence type="ECO:0000256" key="1">
    <source>
        <dbReference type="ARBA" id="ARBA00004123"/>
    </source>
</evidence>
<feature type="domain" description="B-block binding subunit of TFIIIC" evidence="7">
    <location>
        <begin position="229"/>
        <end position="297"/>
    </location>
</feature>
<dbReference type="Proteomes" id="UP001521222">
    <property type="component" value="Unassembled WGS sequence"/>
</dbReference>
<dbReference type="PANTHER" id="PTHR15180">
    <property type="entry name" value="GENERAL TRANSCRIPTION FACTOR 3C POLYPEPTIDE 1"/>
    <property type="match status" value="1"/>
</dbReference>
<feature type="region of interest" description="Disordered" evidence="6">
    <location>
        <begin position="1211"/>
        <end position="1267"/>
    </location>
</feature>
<feature type="compositionally biased region" description="Basic and acidic residues" evidence="6">
    <location>
        <begin position="949"/>
        <end position="961"/>
    </location>
</feature>
<feature type="compositionally biased region" description="Low complexity" evidence="6">
    <location>
        <begin position="1134"/>
        <end position="1145"/>
    </location>
</feature>
<feature type="region of interest" description="Disordered" evidence="6">
    <location>
        <begin position="147"/>
        <end position="169"/>
    </location>
</feature>
<feature type="region of interest" description="Disordered" evidence="6">
    <location>
        <begin position="891"/>
        <end position="987"/>
    </location>
</feature>
<keyword evidence="3" id="KW-0238">DNA-binding</keyword>
<protein>
    <recommendedName>
        <fullName evidence="11">B-block binding subunit of TFIIIC domain-containing protein</fullName>
    </recommendedName>
</protein>
<feature type="compositionally biased region" description="Basic and acidic residues" evidence="6">
    <location>
        <begin position="1238"/>
        <end position="1255"/>
    </location>
</feature>
<keyword evidence="4" id="KW-0804">Transcription</keyword>
<feature type="compositionally biased region" description="Acidic residues" evidence="6">
    <location>
        <begin position="905"/>
        <end position="919"/>
    </location>
</feature>
<feature type="region of interest" description="Disordered" evidence="6">
    <location>
        <begin position="1667"/>
        <end position="1781"/>
    </location>
</feature>
<dbReference type="EMBL" id="JAKIXB020000036">
    <property type="protein sequence ID" value="KAL1594253.1"/>
    <property type="molecule type" value="Genomic_DNA"/>
</dbReference>
<feature type="compositionally biased region" description="Basic and acidic residues" evidence="6">
    <location>
        <begin position="891"/>
        <end position="904"/>
    </location>
</feature>
<feature type="compositionally biased region" description="Basic and acidic residues" evidence="6">
    <location>
        <begin position="1772"/>
        <end position="1781"/>
    </location>
</feature>
<feature type="region of interest" description="Disordered" evidence="6">
    <location>
        <begin position="798"/>
        <end position="828"/>
    </location>
</feature>
<name>A0ABR3QQ91_9PLEO</name>
<dbReference type="Pfam" id="PF20222">
    <property type="entry name" value="DUF6581"/>
    <property type="match status" value="1"/>
</dbReference>
<evidence type="ECO:0000256" key="4">
    <source>
        <dbReference type="ARBA" id="ARBA00023163"/>
    </source>
</evidence>
<evidence type="ECO:0000256" key="5">
    <source>
        <dbReference type="ARBA" id="ARBA00023242"/>
    </source>
</evidence>
<dbReference type="PANTHER" id="PTHR15180:SF1">
    <property type="entry name" value="GENERAL TRANSCRIPTION FACTOR 3C POLYPEPTIDE 1"/>
    <property type="match status" value="1"/>
</dbReference>
<comment type="subcellular location">
    <subcellularLocation>
        <location evidence="1">Nucleus</location>
    </subcellularLocation>
</comment>
<evidence type="ECO:0000313" key="9">
    <source>
        <dbReference type="EMBL" id="KAL1594253.1"/>
    </source>
</evidence>
<sequence length="2412" mass="269860">MAKGVDELVNHVLSEVALTGVQGAGSDDFKRFVQAFYKKQQHEDESGLHHQPVQLGPTFHEKVWQWVSTHRDIRIIHDGVTCHYTLAEFETAENPGVAVDITVSAAQLSNITATVPVKPGPAKSLLALRDAVRQRLSKEGYGPNVTVQTAASNQDASTANNTADRERSSAALPHNVRRVPRVLPNTTNDVGIDFDDPPADITAPRLFASQNRIWQALTGHGVDLKKVPAMEFILLSIIASHGAAGVTQPDLTVMSKQDKRSVPHRTDELCRKGYIEKRPVQSGKLRTSLCVHKKFVSDDHFLTSGKVEDVFQYKKFVLSGFVHLLYNTLKDAGVVPTRDIRKRLNVPMSTWNKRAVQGALIRLDQTGMVKRFRARRKDAEDNWLTCIEVLREPRPEDHENLKFRRQVNLDEAADEQSDEDVDGDALMKVLEVDLLNSDSQEVGTGPEEAGRIPPQWIPERLLSNTLHDTVAMGGVEGWDSGMLRDRIVGKFWRRPMESYLTRLTDDWENTQPDHLRHLALIRDTRNTQEKKFVHYVYRTYGNFQKAVDKGEVIWAGVSKPTPKQSSVAKGGRPKKGSSGEQSVDHWGFRTLGSQDFANKDGSGSLSEIRRAIVPGRTYGPRWDNSLAADIGYQKIETPKDQRVKWTNDMSRSNAKKQAKLNFSALVASRPAGSPMTPAQQQTGFDVTSESEHGTPLSTHKIMGLPKRKHDSGLLTIEQRIALSLKPKGRLSKFVEDQIRKHREQTGDSISIPDSIELEKPVSNSKPSLKSGPLMTKEERIAAGLPPRGRLGQKIENQLREQRGLPQVAEKAKKPRNKPSNEPALLSKEQRIKLGIIPHGRLPQSLMEGLREERDFDIPIDKSKVIPAYLSAVNDKKAKAEVTQAIDEARMQTLKEHDPSRGLREDENDDLAPDDNEDVSAEVISRKSTPTIGKRKADDATTTTQSPKRMRVEQEEPLEEIRTSIPTPPSTASADVEETSEQQSQIVSTTEIDVTPVGNEFPQQSTRRASILSPDAIPVIDLAQVSAKVRSIQEKYSNRSTPGVYVDPFAKRRIGKGRPRNAFVATFRLPGLSTFEWFAEDTNTRTEQPPEAGEQQSTHHAIPSPVVRHEHGPQDRDIGGDIGSEGAADQPDPGASSIDSAANDISSPRKSSVGADQINDIERPRAASLENHLEDQRTETASEQDNSARLIHQHARPVVVWNAINKIPQPSSAYQSPYAPADASQPVTPDQVPATSDAIEQHDQAEEVEPAARTDANESPIQGVCGPISEADTASRSARKLAAYMGTKTGGGSQKMFRHKIIMQIIDLCNGVYPMHGEIGRPFTTLWKQQYPRTPPPNSSTVLSNLRDMIADPRNGLKKFSFLIRLRQSAGLKRKDMVVYQHLTPTSPQVTKLAYKMANFSNTKAHQYYPEEIRHLVSDESFYVPMPVAPKDETVSLERLNPSLQNKIKEANLERRRRYYHKQKNEESARDAQNAAVEAPLKGTKVDGQPRAKRTRLASLNDKNKRYRRAPLSNAPSGPMDLELEESIAEEASLAEDDAEHGQTLAWKEPWVGPEMHHKTATASQELEAEAQVARKNASIQYYASSITAPIVRFYATNGTFSTEFGVVRESDLLGVPPPPGKLSINAITKPKATKRVRVVEPVSQRHSKRARIGTVTSATPVDVDLIVGSGEESEDSYSSSTSTSTSDEEDDIPLMQVSKAQTKARAKAKAKNKEMKRERRNRKTPPPTLLERLTGLTGDPNDPVYRPPRPKLQSQKTYQGWSERKKARFNKQQRERKYAESQDPVDKFKKLCCTLVIAASMAGDSGRVDWSIVEKVHSGKGFNLAKTKALWTWMQTNMAPQLAELTADFEARFLEAYENNQIAAIEDPVSYDWANIVRWAMHTCVYPDMNLPIYREALQHFIIDLSSFEALDRPKWHREKIADRVRTQLQLQYPFTAPLHYSQTSRLTVSGTELKARSWIRANTATPQALYDSKTAHEKLKTLGDPVLAKVVGEYVERQMLRMRKLKRLLPGRNYTFTARLAKKYGRTFELGDFMTAIKVKKEMDAAFAKEDPDKRIYSISRAESDGAIMAIMSLLEESKVKFVPKVPSVNNEFGAPLPRLSVWGFMEGDYVHRGIDRQRMFWDIHVIPTETYDYGNPLQPASTPLDQGEANSLTTWSALPQPPLPGKHDANALLPIWSSMDGQDITWPWWYRILNLVLQPLIFQPGASVEDIHANCDEYTTEIFEIELVLQWLMSVNAVKQTIGGGYITMPGVWAAFGDTLHDMEDDWLNVHVQRKHRKHEKQQWREKYHLRYSTLQGRNPQRLPSDDSDESDALTDDEREGNIETSTNIMRHPNEQYAIVREQMATAAPETPAADKPNDGAERTAQLATAAEPEASEAQTADAVACTSQDVEMADTNEGHEIDAEGEMDV</sequence>
<dbReference type="InterPro" id="IPR007309">
    <property type="entry name" value="TFIIIC_Bblock-bd"/>
</dbReference>
<organism evidence="9 10">
    <name type="scientific">Nothophoma quercina</name>
    <dbReference type="NCBI Taxonomy" id="749835"/>
    <lineage>
        <taxon>Eukaryota</taxon>
        <taxon>Fungi</taxon>
        <taxon>Dikarya</taxon>
        <taxon>Ascomycota</taxon>
        <taxon>Pezizomycotina</taxon>
        <taxon>Dothideomycetes</taxon>
        <taxon>Pleosporomycetidae</taxon>
        <taxon>Pleosporales</taxon>
        <taxon>Pleosporineae</taxon>
        <taxon>Didymellaceae</taxon>
        <taxon>Nothophoma</taxon>
    </lineage>
</organism>
<accession>A0ABR3QQ91</accession>
<feature type="region of interest" description="Disordered" evidence="6">
    <location>
        <begin position="1081"/>
        <end position="1186"/>
    </location>
</feature>
<keyword evidence="2" id="KW-0597">Phosphoprotein</keyword>
<proteinExistence type="predicted"/>
<gene>
    <name evidence="9" type="ORF">SLS59_008877</name>
</gene>
<dbReference type="InterPro" id="IPR046488">
    <property type="entry name" value="Sfc3/Tfc3_C"/>
</dbReference>
<feature type="compositionally biased region" description="Low complexity" evidence="6">
    <location>
        <begin position="1676"/>
        <end position="1685"/>
    </location>
</feature>
<feature type="region of interest" description="Disordered" evidence="6">
    <location>
        <begin position="2297"/>
        <end position="2329"/>
    </location>
</feature>
<feature type="region of interest" description="Disordered" evidence="6">
    <location>
        <begin position="559"/>
        <end position="585"/>
    </location>
</feature>
<feature type="compositionally biased region" description="Basic and acidic residues" evidence="6">
    <location>
        <begin position="1159"/>
        <end position="1179"/>
    </location>
</feature>
<reference evidence="9 10" key="1">
    <citation type="submission" date="2024-02" db="EMBL/GenBank/DDBJ databases">
        <title>De novo assembly and annotation of 12 fungi associated with fruit tree decline syndrome in Ontario, Canada.</title>
        <authorList>
            <person name="Sulman M."/>
            <person name="Ellouze W."/>
            <person name="Ilyukhin E."/>
        </authorList>
    </citation>
    <scope>NUCLEOTIDE SEQUENCE [LARGE SCALE GENOMIC DNA]</scope>
    <source>
        <strain evidence="9 10">M97-236</strain>
    </source>
</reference>
<feature type="region of interest" description="Disordered" evidence="6">
    <location>
        <begin position="1461"/>
        <end position="1520"/>
    </location>
</feature>
<evidence type="ECO:0000256" key="6">
    <source>
        <dbReference type="SAM" id="MobiDB-lite"/>
    </source>
</evidence>